<dbReference type="OrthoDB" id="3235325at2759"/>
<evidence type="ECO:0000256" key="1">
    <source>
        <dbReference type="SAM" id="MobiDB-lite"/>
    </source>
</evidence>
<feature type="region of interest" description="Disordered" evidence="1">
    <location>
        <begin position="41"/>
        <end position="62"/>
    </location>
</feature>
<sequence>MSSPAFMSSPSFMSDSPETSSSYSHNYPPLGRTLYSADLWTGRPDQRTEGSTSGSGRFEGSNQIAKQNFFPANRSNTDPWAAIVTSRIEILTKENHQLQKDVQFLHRMLSESHQELIGLIRTSSSTVAAAIERLSLSSGTSSLAPLTDHSVALPLPVLDKEDYPDVKYWTKKEYTAAKKRRKSSTGLIPSDGNGNVMTWYVEMEEGEPVDTATVEAIRAHARSIWQSLRTWNIAPATWADASLEAHNYFEHHMCRQFPLLSYGANNWKAHMIATENYPSWYSKHVGRSANVRGTLVHALQRSQIVPRLTRSPPTDRSRSRPDAPTQASVYILTHFLSLPLTPCARPMLIPTT</sequence>
<comment type="caution">
    <text evidence="2">The sequence shown here is derived from an EMBL/GenBank/DDBJ whole genome shotgun (WGS) entry which is preliminary data.</text>
</comment>
<keyword evidence="3" id="KW-1185">Reference proteome</keyword>
<name>A0A8H5GTQ7_9AGAR</name>
<proteinExistence type="predicted"/>
<feature type="region of interest" description="Disordered" evidence="1">
    <location>
        <begin position="1"/>
        <end position="27"/>
    </location>
</feature>
<organism evidence="2 3">
    <name type="scientific">Tricholomella constricta</name>
    <dbReference type="NCBI Taxonomy" id="117010"/>
    <lineage>
        <taxon>Eukaryota</taxon>
        <taxon>Fungi</taxon>
        <taxon>Dikarya</taxon>
        <taxon>Basidiomycota</taxon>
        <taxon>Agaricomycotina</taxon>
        <taxon>Agaricomycetes</taxon>
        <taxon>Agaricomycetidae</taxon>
        <taxon>Agaricales</taxon>
        <taxon>Tricholomatineae</taxon>
        <taxon>Lyophyllaceae</taxon>
        <taxon>Tricholomella</taxon>
    </lineage>
</organism>
<gene>
    <name evidence="2" type="ORF">D9615_010031</name>
</gene>
<feature type="compositionally biased region" description="Low complexity" evidence="1">
    <location>
        <begin position="1"/>
        <end position="22"/>
    </location>
</feature>
<evidence type="ECO:0000313" key="3">
    <source>
        <dbReference type="Proteomes" id="UP000565441"/>
    </source>
</evidence>
<dbReference type="AlphaFoldDB" id="A0A8H5GTQ7"/>
<evidence type="ECO:0000313" key="2">
    <source>
        <dbReference type="EMBL" id="KAF5371029.1"/>
    </source>
</evidence>
<dbReference type="EMBL" id="JAACJP010000049">
    <property type="protein sequence ID" value="KAF5371029.1"/>
    <property type="molecule type" value="Genomic_DNA"/>
</dbReference>
<protein>
    <submittedName>
        <fullName evidence="2">Uncharacterized protein</fullName>
    </submittedName>
</protein>
<dbReference type="Proteomes" id="UP000565441">
    <property type="component" value="Unassembled WGS sequence"/>
</dbReference>
<reference evidence="2 3" key="1">
    <citation type="journal article" date="2020" name="ISME J.">
        <title>Uncovering the hidden diversity of litter-decomposition mechanisms in mushroom-forming fungi.</title>
        <authorList>
            <person name="Floudas D."/>
            <person name="Bentzer J."/>
            <person name="Ahren D."/>
            <person name="Johansson T."/>
            <person name="Persson P."/>
            <person name="Tunlid A."/>
        </authorList>
    </citation>
    <scope>NUCLEOTIDE SEQUENCE [LARGE SCALE GENOMIC DNA]</scope>
    <source>
        <strain evidence="2 3">CBS 661.87</strain>
    </source>
</reference>
<accession>A0A8H5GTQ7</accession>
<feature type="compositionally biased region" description="Polar residues" evidence="1">
    <location>
        <begin position="49"/>
        <end position="62"/>
    </location>
</feature>